<reference evidence="2 3" key="1">
    <citation type="submission" date="2018-07" db="EMBL/GenBank/DDBJ databases">
        <title>Pedobacter sp. nov., isolated from soil.</title>
        <authorList>
            <person name="Zhou L.Y."/>
            <person name="Du Z.J."/>
        </authorList>
    </citation>
    <scope>NUCLEOTIDE SEQUENCE [LARGE SCALE GENOMIC DNA]</scope>
    <source>
        <strain evidence="2 3">JDX94</strain>
    </source>
</reference>
<dbReference type="InterPro" id="IPR054238">
    <property type="entry name" value="DUF6965"/>
</dbReference>
<gene>
    <name evidence="2" type="ORF">DU508_03040</name>
</gene>
<feature type="domain" description="DUF6965" evidence="1">
    <location>
        <begin position="4"/>
        <end position="70"/>
    </location>
</feature>
<dbReference type="OrthoDB" id="771180at2"/>
<dbReference type="EMBL" id="QPKV01000002">
    <property type="protein sequence ID" value="RDC57943.1"/>
    <property type="molecule type" value="Genomic_DNA"/>
</dbReference>
<dbReference type="Proteomes" id="UP000253961">
    <property type="component" value="Unassembled WGS sequence"/>
</dbReference>
<protein>
    <recommendedName>
        <fullName evidence="1">DUF6965 domain-containing protein</fullName>
    </recommendedName>
</protein>
<proteinExistence type="predicted"/>
<comment type="caution">
    <text evidence="2">The sequence shown here is derived from an EMBL/GenBank/DDBJ whole genome shotgun (WGS) entry which is preliminary data.</text>
</comment>
<keyword evidence="3" id="KW-1185">Reference proteome</keyword>
<dbReference type="AlphaFoldDB" id="A0A369PZ84"/>
<accession>A0A369PZ84</accession>
<sequence length="72" mass="8403">MTMQELQELEDFFRNAGKQQVPIYLNQATEITDYDLFLQSHFHPLKANLTAKVNQPLIERLKTLKLIIESNA</sequence>
<evidence type="ECO:0000259" key="1">
    <source>
        <dbReference type="Pfam" id="PF22292"/>
    </source>
</evidence>
<evidence type="ECO:0000313" key="2">
    <source>
        <dbReference type="EMBL" id="RDC57943.1"/>
    </source>
</evidence>
<name>A0A369PZ84_9SPHI</name>
<dbReference type="Pfam" id="PF22292">
    <property type="entry name" value="DUF6965"/>
    <property type="match status" value="1"/>
</dbReference>
<evidence type="ECO:0000313" key="3">
    <source>
        <dbReference type="Proteomes" id="UP000253961"/>
    </source>
</evidence>
<organism evidence="2 3">
    <name type="scientific">Pedobacter chinensis</name>
    <dbReference type="NCBI Taxonomy" id="2282421"/>
    <lineage>
        <taxon>Bacteria</taxon>
        <taxon>Pseudomonadati</taxon>
        <taxon>Bacteroidota</taxon>
        <taxon>Sphingobacteriia</taxon>
        <taxon>Sphingobacteriales</taxon>
        <taxon>Sphingobacteriaceae</taxon>
        <taxon>Pedobacter</taxon>
    </lineage>
</organism>
<dbReference type="RefSeq" id="WP_115401364.1">
    <property type="nucleotide sequence ID" value="NZ_QPKV01000002.1"/>
</dbReference>